<evidence type="ECO:0000313" key="2">
    <source>
        <dbReference type="EMBL" id="CAH3021196.1"/>
    </source>
</evidence>
<dbReference type="PANTHER" id="PTHR24348">
    <property type="entry name" value="SERINE/THREONINE-PROTEIN KINASE UNC-51-RELATED"/>
    <property type="match status" value="1"/>
</dbReference>
<gene>
    <name evidence="2" type="ORF">PEVE_00010369</name>
</gene>
<dbReference type="InterPro" id="IPR008271">
    <property type="entry name" value="Ser/Thr_kinase_AS"/>
</dbReference>
<sequence length="226" mass="26412">MMEYSCFDFNFLEVDKKVSSLEDFIHFIDAEFEFESFSDVLLLCARDVVTGLDYLHSHNIAHRDLKLGNTLVSNQHYITMDGDWAKVYAECPIVRKLADFGLSRSPDMQTTSFLQTRTESTCRGTPVFMAPEIYLENLRFAGQEDLKKADIWSLGLMMFAIINPNLTHLYSAEFERSGISFSDKALTDFLKRQELPCHDNKYEYFRITQRWQIEEVFKLCAKYDPR</sequence>
<protein>
    <recommendedName>
        <fullName evidence="1">Protein kinase domain-containing protein</fullName>
    </recommendedName>
</protein>
<dbReference type="SMART" id="SM00220">
    <property type="entry name" value="S_TKc"/>
    <property type="match status" value="1"/>
</dbReference>
<reference evidence="2 3" key="1">
    <citation type="submission" date="2022-05" db="EMBL/GenBank/DDBJ databases">
        <authorList>
            <consortium name="Genoscope - CEA"/>
            <person name="William W."/>
        </authorList>
    </citation>
    <scope>NUCLEOTIDE SEQUENCE [LARGE SCALE GENOMIC DNA]</scope>
</reference>
<keyword evidence="3" id="KW-1185">Reference proteome</keyword>
<evidence type="ECO:0000259" key="1">
    <source>
        <dbReference type="PROSITE" id="PS50011"/>
    </source>
</evidence>
<dbReference type="InterPro" id="IPR011009">
    <property type="entry name" value="Kinase-like_dom_sf"/>
</dbReference>
<dbReference type="Pfam" id="PF00069">
    <property type="entry name" value="Pkinase"/>
    <property type="match status" value="1"/>
</dbReference>
<organism evidence="2 3">
    <name type="scientific">Porites evermanni</name>
    <dbReference type="NCBI Taxonomy" id="104178"/>
    <lineage>
        <taxon>Eukaryota</taxon>
        <taxon>Metazoa</taxon>
        <taxon>Cnidaria</taxon>
        <taxon>Anthozoa</taxon>
        <taxon>Hexacorallia</taxon>
        <taxon>Scleractinia</taxon>
        <taxon>Fungiina</taxon>
        <taxon>Poritidae</taxon>
        <taxon>Porites</taxon>
    </lineage>
</organism>
<dbReference type="Proteomes" id="UP001159427">
    <property type="component" value="Unassembled WGS sequence"/>
</dbReference>
<comment type="caution">
    <text evidence="2">The sequence shown here is derived from an EMBL/GenBank/DDBJ whole genome shotgun (WGS) entry which is preliminary data.</text>
</comment>
<dbReference type="PROSITE" id="PS00108">
    <property type="entry name" value="PROTEIN_KINASE_ST"/>
    <property type="match status" value="1"/>
</dbReference>
<dbReference type="InterPro" id="IPR045269">
    <property type="entry name" value="Atg1-like"/>
</dbReference>
<dbReference type="InterPro" id="IPR000719">
    <property type="entry name" value="Prot_kinase_dom"/>
</dbReference>
<evidence type="ECO:0000313" key="3">
    <source>
        <dbReference type="Proteomes" id="UP001159427"/>
    </source>
</evidence>
<dbReference type="Gene3D" id="1.10.510.10">
    <property type="entry name" value="Transferase(Phosphotransferase) domain 1"/>
    <property type="match status" value="1"/>
</dbReference>
<accession>A0ABN8LX20</accession>
<proteinExistence type="predicted"/>
<dbReference type="PROSITE" id="PS50011">
    <property type="entry name" value="PROTEIN_KINASE_DOM"/>
    <property type="match status" value="1"/>
</dbReference>
<dbReference type="SUPFAM" id="SSF56112">
    <property type="entry name" value="Protein kinase-like (PK-like)"/>
    <property type="match status" value="1"/>
</dbReference>
<dbReference type="EMBL" id="CALNXI010000173">
    <property type="protein sequence ID" value="CAH3021196.1"/>
    <property type="molecule type" value="Genomic_DNA"/>
</dbReference>
<name>A0ABN8LX20_9CNID</name>
<feature type="domain" description="Protein kinase" evidence="1">
    <location>
        <begin position="1"/>
        <end position="226"/>
    </location>
</feature>